<feature type="repeat" description="PPR" evidence="3">
    <location>
        <begin position="15"/>
        <end position="49"/>
    </location>
</feature>
<keyword evidence="5" id="KW-1185">Reference proteome</keyword>
<evidence type="ECO:0000313" key="5">
    <source>
        <dbReference type="Proteomes" id="UP000236161"/>
    </source>
</evidence>
<comment type="similarity">
    <text evidence="1">Belongs to the PPR family. P subfamily.</text>
</comment>
<reference evidence="4 5" key="1">
    <citation type="journal article" date="2017" name="Nature">
        <title>The Apostasia genome and the evolution of orchids.</title>
        <authorList>
            <person name="Zhang G.Q."/>
            <person name="Liu K.W."/>
            <person name="Li Z."/>
            <person name="Lohaus R."/>
            <person name="Hsiao Y.Y."/>
            <person name="Niu S.C."/>
            <person name="Wang J.Y."/>
            <person name="Lin Y.C."/>
            <person name="Xu Q."/>
            <person name="Chen L.J."/>
            <person name="Yoshida K."/>
            <person name="Fujiwara S."/>
            <person name="Wang Z.W."/>
            <person name="Zhang Y.Q."/>
            <person name="Mitsuda N."/>
            <person name="Wang M."/>
            <person name="Liu G.H."/>
            <person name="Pecoraro L."/>
            <person name="Huang H.X."/>
            <person name="Xiao X.J."/>
            <person name="Lin M."/>
            <person name="Wu X.Y."/>
            <person name="Wu W.L."/>
            <person name="Chen Y.Y."/>
            <person name="Chang S.B."/>
            <person name="Sakamoto S."/>
            <person name="Ohme-Takagi M."/>
            <person name="Yagi M."/>
            <person name="Zeng S.J."/>
            <person name="Shen C.Y."/>
            <person name="Yeh C.M."/>
            <person name="Luo Y.B."/>
            <person name="Tsai W.C."/>
            <person name="Van de Peer Y."/>
            <person name="Liu Z.J."/>
        </authorList>
    </citation>
    <scope>NUCLEOTIDE SEQUENCE [LARGE SCALE GENOMIC DNA]</scope>
    <source>
        <strain evidence="5">cv. Shenzhen</strain>
        <tissue evidence="4">Stem</tissue>
    </source>
</reference>
<sequence>MKLFSERKDEGIILDVYSFNSLIIGFCKTGRIERVMNLFYLMVQFGATLDIYTHNTFIKALCCAKRVEEAKEAALIMEANDCNGNSYSYQWSSRIPINGTMKQDGRVSKCYFKHNGSQIKFDFE</sequence>
<dbReference type="Gene3D" id="1.25.40.10">
    <property type="entry name" value="Tetratricopeptide repeat domain"/>
    <property type="match status" value="1"/>
</dbReference>
<name>A0A2I0B5B6_9ASPA</name>
<organism evidence="4 5">
    <name type="scientific">Apostasia shenzhenica</name>
    <dbReference type="NCBI Taxonomy" id="1088818"/>
    <lineage>
        <taxon>Eukaryota</taxon>
        <taxon>Viridiplantae</taxon>
        <taxon>Streptophyta</taxon>
        <taxon>Embryophyta</taxon>
        <taxon>Tracheophyta</taxon>
        <taxon>Spermatophyta</taxon>
        <taxon>Magnoliopsida</taxon>
        <taxon>Liliopsida</taxon>
        <taxon>Asparagales</taxon>
        <taxon>Orchidaceae</taxon>
        <taxon>Apostasioideae</taxon>
        <taxon>Apostasia</taxon>
    </lineage>
</organism>
<dbReference type="Pfam" id="PF13041">
    <property type="entry name" value="PPR_2"/>
    <property type="match status" value="1"/>
</dbReference>
<dbReference type="PANTHER" id="PTHR46128">
    <property type="entry name" value="MITOCHONDRIAL GROUP I INTRON SPLICING FACTOR CCM1"/>
    <property type="match status" value="1"/>
</dbReference>
<gene>
    <name evidence="4" type="primary">MEE40</name>
    <name evidence="4" type="ORF">AXF42_Ash007783</name>
</gene>
<dbReference type="NCBIfam" id="TIGR00756">
    <property type="entry name" value="PPR"/>
    <property type="match status" value="2"/>
</dbReference>
<dbReference type="InterPro" id="IPR011990">
    <property type="entry name" value="TPR-like_helical_dom_sf"/>
</dbReference>
<dbReference type="OrthoDB" id="185373at2759"/>
<dbReference type="InterPro" id="IPR050872">
    <property type="entry name" value="PPR_P_subfamily"/>
</dbReference>
<dbReference type="STRING" id="1088818.A0A2I0B5B6"/>
<accession>A0A2I0B5B6</accession>
<dbReference type="InterPro" id="IPR002885">
    <property type="entry name" value="PPR_rpt"/>
</dbReference>
<dbReference type="Proteomes" id="UP000236161">
    <property type="component" value="Unassembled WGS sequence"/>
</dbReference>
<evidence type="ECO:0000313" key="4">
    <source>
        <dbReference type="EMBL" id="PKA62987.1"/>
    </source>
</evidence>
<dbReference type="AlphaFoldDB" id="A0A2I0B5B6"/>
<evidence type="ECO:0000256" key="2">
    <source>
        <dbReference type="ARBA" id="ARBA00022737"/>
    </source>
</evidence>
<keyword evidence="2" id="KW-0677">Repeat</keyword>
<proteinExistence type="inferred from homology"/>
<evidence type="ECO:0000256" key="3">
    <source>
        <dbReference type="PROSITE-ProRule" id="PRU00708"/>
    </source>
</evidence>
<dbReference type="PANTHER" id="PTHR46128:SF211">
    <property type="entry name" value="PENTACOTRIPEPTIDE-REPEAT REGION OF PRORP DOMAIN-CONTAINING PROTEIN"/>
    <property type="match status" value="1"/>
</dbReference>
<dbReference type="EMBL" id="KZ451911">
    <property type="protein sequence ID" value="PKA62987.1"/>
    <property type="molecule type" value="Genomic_DNA"/>
</dbReference>
<dbReference type="PROSITE" id="PS51375">
    <property type="entry name" value="PPR"/>
    <property type="match status" value="1"/>
</dbReference>
<evidence type="ECO:0000256" key="1">
    <source>
        <dbReference type="ARBA" id="ARBA00007626"/>
    </source>
</evidence>
<protein>
    <submittedName>
        <fullName evidence="4">Pentatricopeptide repeat-containing protein</fullName>
    </submittedName>
</protein>